<dbReference type="EMBL" id="CAOQHR010000007">
    <property type="protein sequence ID" value="CAI6337938.1"/>
    <property type="molecule type" value="Genomic_DNA"/>
</dbReference>
<dbReference type="InterPro" id="IPR036291">
    <property type="entry name" value="NAD(P)-bd_dom_sf"/>
</dbReference>
<evidence type="ECO:0000313" key="2">
    <source>
        <dbReference type="Proteomes" id="UP001152607"/>
    </source>
</evidence>
<dbReference type="AlphaFoldDB" id="A0A9W4XND7"/>
<dbReference type="PANTHER" id="PTHR43975">
    <property type="entry name" value="ZGC:101858"/>
    <property type="match status" value="1"/>
</dbReference>
<dbReference type="PRINTS" id="PR00081">
    <property type="entry name" value="GDHRDH"/>
</dbReference>
<comment type="caution">
    <text evidence="1">The sequence shown here is derived from an EMBL/GenBank/DDBJ whole genome shotgun (WGS) entry which is preliminary data.</text>
</comment>
<organism evidence="1 2">
    <name type="scientific">Periconia digitata</name>
    <dbReference type="NCBI Taxonomy" id="1303443"/>
    <lineage>
        <taxon>Eukaryota</taxon>
        <taxon>Fungi</taxon>
        <taxon>Dikarya</taxon>
        <taxon>Ascomycota</taxon>
        <taxon>Pezizomycotina</taxon>
        <taxon>Dothideomycetes</taxon>
        <taxon>Pleosporomycetidae</taxon>
        <taxon>Pleosporales</taxon>
        <taxon>Massarineae</taxon>
        <taxon>Periconiaceae</taxon>
        <taxon>Periconia</taxon>
    </lineage>
</organism>
<dbReference type="InterPro" id="IPR002347">
    <property type="entry name" value="SDR_fam"/>
</dbReference>
<dbReference type="Pfam" id="PF00106">
    <property type="entry name" value="adh_short"/>
    <property type="match status" value="1"/>
</dbReference>
<accession>A0A9W4XND7</accession>
<dbReference type="CDD" id="cd05233">
    <property type="entry name" value="SDR_c"/>
    <property type="match status" value="1"/>
</dbReference>
<evidence type="ECO:0008006" key="3">
    <source>
        <dbReference type="Google" id="ProtNLM"/>
    </source>
</evidence>
<dbReference type="PANTHER" id="PTHR43975:SF2">
    <property type="entry name" value="EG:BACR7A4.14 PROTEIN-RELATED"/>
    <property type="match status" value="1"/>
</dbReference>
<name>A0A9W4XND7_9PLEO</name>
<dbReference type="Gene3D" id="3.40.50.720">
    <property type="entry name" value="NAD(P)-binding Rossmann-like Domain"/>
    <property type="match status" value="1"/>
</dbReference>
<evidence type="ECO:0000313" key="1">
    <source>
        <dbReference type="EMBL" id="CAI6337938.1"/>
    </source>
</evidence>
<keyword evidence="2" id="KW-1185">Reference proteome</keyword>
<sequence>MEAFPPWLGFTFTSKVHSAPTPDIEEIKLPRPYVVVITGASRGIGAETAKIFASAGATGLILTATTLSKALLSTKAQVETLAPTAKVTVLAADLSNPDSASSIYEAVKSDHRGRLDVLINNAAIASTNPTAFNQRDLAAIDVSQIIDPLFVNVVGKFATFKALIPLLLGTDGAKTIINLSSATARFASAGALGYNLSQLATNRLTEALTECYGDRGVLVFAVHPGLVTTTPSPGEPVGEWPKNDDAGLCGAFILWLLKERKEWLSGRYLSANWDVEELAGKKDEIVAGDKLKMRMVV</sequence>
<dbReference type="OrthoDB" id="1933717at2759"/>
<protein>
    <recommendedName>
        <fullName evidence="3">NAD(P)-binding protein</fullName>
    </recommendedName>
</protein>
<proteinExistence type="predicted"/>
<dbReference type="SUPFAM" id="SSF51735">
    <property type="entry name" value="NAD(P)-binding Rossmann-fold domains"/>
    <property type="match status" value="1"/>
</dbReference>
<reference evidence="1" key="1">
    <citation type="submission" date="2023-01" db="EMBL/GenBank/DDBJ databases">
        <authorList>
            <person name="Van Ghelder C."/>
            <person name="Rancurel C."/>
        </authorList>
    </citation>
    <scope>NUCLEOTIDE SEQUENCE</scope>
    <source>
        <strain evidence="1">CNCM I-4278</strain>
    </source>
</reference>
<dbReference type="Proteomes" id="UP001152607">
    <property type="component" value="Unassembled WGS sequence"/>
</dbReference>
<gene>
    <name evidence="1" type="ORF">PDIGIT_LOCUS11057</name>
</gene>